<evidence type="ECO:0000259" key="2">
    <source>
        <dbReference type="Pfam" id="PF25583"/>
    </source>
</evidence>
<dbReference type="InterPro" id="IPR057727">
    <property type="entry name" value="WCX_dom"/>
</dbReference>
<keyword evidence="3" id="KW-0238">DNA-binding</keyword>
<dbReference type="PANTHER" id="PTHR34580">
    <property type="match status" value="1"/>
</dbReference>
<sequence length="329" mass="37232">MQTALRYLMMLQHIPRQPQKIDPASLREKLYRQGFDVSVRTIQRDLNELSDVFPLVTDERSKPYGWSFLADSPISLPSLDMPTALAVLLMEQQLKLLLPNAVLRKLQGNFSAARKLLEDTASGYESWQQRVHVVPRGVAVKPAEFQPLVLDAIYQAMEQGMQLQLSYNSRRNGEERKCSASPVGIVHRGAVTYLICQFDGKDDIRQLALQRIISIKVSKARAKLPANFDIRDYLHGARVANGLTNKNARVVLKFSSNVGHHLYETPLNDTQQIQNNGDNLIVSADLKLTDELLWWLLSFGAQVEVIEPKELRDELGSQASAMIKFYQYG</sequence>
<dbReference type="PROSITE" id="PS52050">
    <property type="entry name" value="WYL"/>
    <property type="match status" value="1"/>
</dbReference>
<evidence type="ECO:0000259" key="1">
    <source>
        <dbReference type="Pfam" id="PF13280"/>
    </source>
</evidence>
<dbReference type="AlphaFoldDB" id="A0A1Y6FWA6"/>
<organism evidence="3 4">
    <name type="scientific">Pseudidiomarina planktonica</name>
    <dbReference type="NCBI Taxonomy" id="1323738"/>
    <lineage>
        <taxon>Bacteria</taxon>
        <taxon>Pseudomonadati</taxon>
        <taxon>Pseudomonadota</taxon>
        <taxon>Gammaproteobacteria</taxon>
        <taxon>Alteromonadales</taxon>
        <taxon>Idiomarinaceae</taxon>
        <taxon>Pseudidiomarina</taxon>
    </lineage>
</organism>
<dbReference type="RefSeq" id="WP_086435109.1">
    <property type="nucleotide sequence ID" value="NZ_FXWH01000002.1"/>
</dbReference>
<evidence type="ECO:0000313" key="3">
    <source>
        <dbReference type="EMBL" id="SMQ80063.1"/>
    </source>
</evidence>
<name>A0A1Y6FWA6_9GAMM</name>
<feature type="domain" description="WYL" evidence="1">
    <location>
        <begin position="149"/>
        <end position="217"/>
    </location>
</feature>
<evidence type="ECO:0000313" key="4">
    <source>
        <dbReference type="Proteomes" id="UP000194450"/>
    </source>
</evidence>
<proteinExistence type="predicted"/>
<dbReference type="Pfam" id="PF25583">
    <property type="entry name" value="WCX"/>
    <property type="match status" value="1"/>
</dbReference>
<dbReference type="InterPro" id="IPR051534">
    <property type="entry name" value="CBASS_pafABC_assoc_protein"/>
</dbReference>
<feature type="domain" description="WCX" evidence="2">
    <location>
        <begin position="249"/>
        <end position="322"/>
    </location>
</feature>
<dbReference type="PANTHER" id="PTHR34580:SF1">
    <property type="entry name" value="PROTEIN PAFC"/>
    <property type="match status" value="1"/>
</dbReference>
<dbReference type="Proteomes" id="UP000194450">
    <property type="component" value="Unassembled WGS sequence"/>
</dbReference>
<reference evidence="4" key="1">
    <citation type="submission" date="2017-04" db="EMBL/GenBank/DDBJ databases">
        <authorList>
            <person name="Varghese N."/>
            <person name="Submissions S."/>
        </authorList>
    </citation>
    <scope>NUCLEOTIDE SEQUENCE [LARGE SCALE GENOMIC DNA]</scope>
</reference>
<dbReference type="Pfam" id="PF13280">
    <property type="entry name" value="WYL"/>
    <property type="match status" value="1"/>
</dbReference>
<dbReference type="InterPro" id="IPR026881">
    <property type="entry name" value="WYL_dom"/>
</dbReference>
<keyword evidence="4" id="KW-1185">Reference proteome</keyword>
<dbReference type="GO" id="GO:0003677">
    <property type="term" value="F:DNA binding"/>
    <property type="evidence" value="ECO:0007669"/>
    <property type="project" value="UniProtKB-KW"/>
</dbReference>
<protein>
    <submittedName>
        <fullName evidence="3">Predicted DNA-binding transcriptional regulator YafY, contains an HTH and WYL domains</fullName>
    </submittedName>
</protein>
<dbReference type="OrthoDB" id="8595817at2"/>
<dbReference type="EMBL" id="FXWH01000002">
    <property type="protein sequence ID" value="SMQ80063.1"/>
    <property type="molecule type" value="Genomic_DNA"/>
</dbReference>
<accession>A0A1Y6FWA6</accession>
<gene>
    <name evidence="3" type="ORF">SAMN06297229_1978</name>
</gene>